<feature type="chain" id="PRO_5015683391" evidence="1">
    <location>
        <begin position="23"/>
        <end position="106"/>
    </location>
</feature>
<accession>A0A2S4HCK8</accession>
<dbReference type="EMBL" id="PQGG01000035">
    <property type="protein sequence ID" value="POP51700.1"/>
    <property type="molecule type" value="Genomic_DNA"/>
</dbReference>
<sequence>MLAWLFALIGMLATGVNLQAAALDTDRNFNKHDSSQIFVFSSGSNAMLVSERDDNDHSFSTSKASVFTGSQPSWRFIGLVSPTANWAPALQALVHLRPPLRAPPFN</sequence>
<proteinExistence type="predicted"/>
<evidence type="ECO:0000256" key="1">
    <source>
        <dbReference type="SAM" id="SignalP"/>
    </source>
</evidence>
<dbReference type="Proteomes" id="UP000237222">
    <property type="component" value="Unassembled WGS sequence"/>
</dbReference>
<gene>
    <name evidence="2" type="ORF">C0068_15175</name>
</gene>
<dbReference type="RefSeq" id="WP_103685326.1">
    <property type="nucleotide sequence ID" value="NZ_PQGG01000035.1"/>
</dbReference>
<organism evidence="2 3">
    <name type="scientific">Zhongshania marina</name>
    <dbReference type="NCBI Taxonomy" id="2304603"/>
    <lineage>
        <taxon>Bacteria</taxon>
        <taxon>Pseudomonadati</taxon>
        <taxon>Pseudomonadota</taxon>
        <taxon>Gammaproteobacteria</taxon>
        <taxon>Cellvibrionales</taxon>
        <taxon>Spongiibacteraceae</taxon>
        <taxon>Zhongshania</taxon>
    </lineage>
</organism>
<keyword evidence="1" id="KW-0732">Signal</keyword>
<evidence type="ECO:0000313" key="2">
    <source>
        <dbReference type="EMBL" id="POP51700.1"/>
    </source>
</evidence>
<feature type="signal peptide" evidence="1">
    <location>
        <begin position="1"/>
        <end position="22"/>
    </location>
</feature>
<dbReference type="AlphaFoldDB" id="A0A2S4HCK8"/>
<evidence type="ECO:0000313" key="3">
    <source>
        <dbReference type="Proteomes" id="UP000237222"/>
    </source>
</evidence>
<name>A0A2S4HCK8_9GAMM</name>
<comment type="caution">
    <text evidence="2">The sequence shown here is derived from an EMBL/GenBank/DDBJ whole genome shotgun (WGS) entry which is preliminary data.</text>
</comment>
<protein>
    <submittedName>
        <fullName evidence="2">Uncharacterized protein</fullName>
    </submittedName>
</protein>
<reference evidence="2" key="1">
    <citation type="submission" date="2018-01" db="EMBL/GenBank/DDBJ databases">
        <authorList>
            <person name="Yu X.-D."/>
        </authorList>
    </citation>
    <scope>NUCLEOTIDE SEQUENCE</scope>
    <source>
        <strain evidence="2">ZX-21</strain>
    </source>
</reference>